<evidence type="ECO:0000313" key="2">
    <source>
        <dbReference type="Proteomes" id="UP000266188"/>
    </source>
</evidence>
<keyword evidence="2" id="KW-1185">Reference proteome</keyword>
<organism evidence="1 2">
    <name type="scientific">Aspergillus sclerotialis</name>
    <dbReference type="NCBI Taxonomy" id="2070753"/>
    <lineage>
        <taxon>Eukaryota</taxon>
        <taxon>Fungi</taxon>
        <taxon>Dikarya</taxon>
        <taxon>Ascomycota</taxon>
        <taxon>Pezizomycotina</taxon>
        <taxon>Eurotiomycetes</taxon>
        <taxon>Eurotiomycetidae</taxon>
        <taxon>Eurotiales</taxon>
        <taxon>Aspergillaceae</taxon>
        <taxon>Aspergillus</taxon>
        <taxon>Aspergillus subgen. Polypaecilum</taxon>
    </lineage>
</organism>
<dbReference type="EMBL" id="MVGC01004865">
    <property type="protein sequence ID" value="RJE16455.1"/>
    <property type="molecule type" value="Genomic_DNA"/>
</dbReference>
<protein>
    <submittedName>
        <fullName evidence="1">Uncharacterized protein</fullName>
    </submittedName>
</protein>
<proteinExistence type="predicted"/>
<accession>A0A3A2ZEQ8</accession>
<evidence type="ECO:0000313" key="1">
    <source>
        <dbReference type="EMBL" id="RJE16455.1"/>
    </source>
</evidence>
<name>A0A3A2ZEQ8_9EURO</name>
<reference evidence="2" key="1">
    <citation type="submission" date="2017-02" db="EMBL/GenBank/DDBJ databases">
        <authorList>
            <person name="Tafer H."/>
            <person name="Lopandic K."/>
        </authorList>
    </citation>
    <scope>NUCLEOTIDE SEQUENCE [LARGE SCALE GENOMIC DNA]</scope>
    <source>
        <strain evidence="2">CBS 366.77</strain>
    </source>
</reference>
<sequence>LGLLLDLDVQSPHQVPRPAHGAVQNVALVRSFLLLLDGQAHRDIAGGGPATIAASE</sequence>
<comment type="caution">
    <text evidence="1">The sequence shown here is derived from an EMBL/GenBank/DDBJ whole genome shotgun (WGS) entry which is preliminary data.</text>
</comment>
<dbReference type="Proteomes" id="UP000266188">
    <property type="component" value="Unassembled WGS sequence"/>
</dbReference>
<dbReference type="AlphaFoldDB" id="A0A3A2ZEQ8"/>
<feature type="non-terminal residue" evidence="1">
    <location>
        <position position="1"/>
    </location>
</feature>
<gene>
    <name evidence="1" type="ORF">PHISCL_11208</name>
</gene>